<proteinExistence type="inferred from homology"/>
<feature type="transmembrane region" description="Helical" evidence="8">
    <location>
        <begin position="21"/>
        <end position="40"/>
    </location>
</feature>
<feature type="transmembrane region" description="Helical" evidence="8">
    <location>
        <begin position="220"/>
        <end position="240"/>
    </location>
</feature>
<evidence type="ECO:0000313" key="9">
    <source>
        <dbReference type="EMBL" id="HJD43476.1"/>
    </source>
</evidence>
<feature type="transmembrane region" description="Helical" evidence="8">
    <location>
        <begin position="46"/>
        <end position="77"/>
    </location>
</feature>
<evidence type="ECO:0000256" key="4">
    <source>
        <dbReference type="ARBA" id="ARBA00022475"/>
    </source>
</evidence>
<organism evidence="9 10">
    <name type="scientific">Candidatus Paenalcaligenes intestinipullorum</name>
    <dbReference type="NCBI Taxonomy" id="2838718"/>
    <lineage>
        <taxon>Bacteria</taxon>
        <taxon>Pseudomonadati</taxon>
        <taxon>Pseudomonadota</taxon>
        <taxon>Betaproteobacteria</taxon>
        <taxon>Burkholderiales</taxon>
        <taxon>Alcaligenaceae</taxon>
        <taxon>Paenalcaligenes</taxon>
    </lineage>
</organism>
<dbReference type="PANTHER" id="PTHR30269">
    <property type="entry name" value="TRANSMEMBRANE PROTEIN YFCA"/>
    <property type="match status" value="1"/>
</dbReference>
<protein>
    <recommendedName>
        <fullName evidence="8">Probable membrane transporter protein</fullName>
    </recommendedName>
</protein>
<comment type="subcellular location">
    <subcellularLocation>
        <location evidence="1 8">Cell membrane</location>
        <topology evidence="1 8">Multi-pass membrane protein</topology>
    </subcellularLocation>
</comment>
<evidence type="ECO:0000256" key="8">
    <source>
        <dbReference type="RuleBase" id="RU363041"/>
    </source>
</evidence>
<accession>A0A9D2RJL2</accession>
<evidence type="ECO:0000256" key="5">
    <source>
        <dbReference type="ARBA" id="ARBA00022692"/>
    </source>
</evidence>
<feature type="transmembrane region" description="Helical" evidence="8">
    <location>
        <begin position="152"/>
        <end position="171"/>
    </location>
</feature>
<keyword evidence="7 8" id="KW-0472">Membrane</keyword>
<feature type="transmembrane region" description="Helical" evidence="8">
    <location>
        <begin position="191"/>
        <end position="208"/>
    </location>
</feature>
<dbReference type="InterPro" id="IPR052017">
    <property type="entry name" value="TSUP"/>
</dbReference>
<feature type="transmembrane region" description="Helical" evidence="8">
    <location>
        <begin position="122"/>
        <end position="140"/>
    </location>
</feature>
<evidence type="ECO:0000313" key="10">
    <source>
        <dbReference type="Proteomes" id="UP000823889"/>
    </source>
</evidence>
<gene>
    <name evidence="9" type="ORF">H9906_00415</name>
</gene>
<dbReference type="EMBL" id="DWUQ01000007">
    <property type="protein sequence ID" value="HJD43476.1"/>
    <property type="molecule type" value="Genomic_DNA"/>
</dbReference>
<feature type="transmembrane region" description="Helical" evidence="8">
    <location>
        <begin position="252"/>
        <end position="273"/>
    </location>
</feature>
<reference evidence="9" key="1">
    <citation type="journal article" date="2021" name="PeerJ">
        <title>Extensive microbial diversity within the chicken gut microbiome revealed by metagenomics and culture.</title>
        <authorList>
            <person name="Gilroy R."/>
            <person name="Ravi A."/>
            <person name="Getino M."/>
            <person name="Pursley I."/>
            <person name="Horton D.L."/>
            <person name="Alikhan N.F."/>
            <person name="Baker D."/>
            <person name="Gharbi K."/>
            <person name="Hall N."/>
            <person name="Watson M."/>
            <person name="Adriaenssens E.M."/>
            <person name="Foster-Nyarko E."/>
            <person name="Jarju S."/>
            <person name="Secka A."/>
            <person name="Antonio M."/>
            <person name="Oren A."/>
            <person name="Chaudhuri R.R."/>
            <person name="La Ragione R."/>
            <person name="Hildebrand F."/>
            <person name="Pallen M.J."/>
        </authorList>
    </citation>
    <scope>NUCLEOTIDE SEQUENCE</scope>
    <source>
        <strain evidence="9">9264</strain>
    </source>
</reference>
<reference evidence="9" key="2">
    <citation type="submission" date="2021-04" db="EMBL/GenBank/DDBJ databases">
        <authorList>
            <person name="Gilroy R."/>
        </authorList>
    </citation>
    <scope>NUCLEOTIDE SEQUENCE</scope>
    <source>
        <strain evidence="9">9264</strain>
    </source>
</reference>
<keyword evidence="3" id="KW-0813">Transport</keyword>
<keyword evidence="5 8" id="KW-0812">Transmembrane</keyword>
<evidence type="ECO:0000256" key="2">
    <source>
        <dbReference type="ARBA" id="ARBA00009142"/>
    </source>
</evidence>
<dbReference type="Proteomes" id="UP000823889">
    <property type="component" value="Unassembled WGS sequence"/>
</dbReference>
<sequence length="274" mass="29795">MQRRGHLCRDCHHFITSARQLMTTATTLLLLLIIIIGTYFQTVTGFGLAMIVIGVNSAIGLTSVPFIASVVSLVSLVNSGVALPRHLHHIDWRLANTTLLGVIPASVLGVVLLNFLNAQATSILELLLGIVIGYSGINFAMRPRQRTEVSSLRSFFSVGFISGLCGGLFGIPGPPIIFHLYRQPMSLPVTRNMLLLIFSCTAFARSFYEFVTTGFPEGTLSTTLLALPCVAIVTMLTQRFPPPISLVAVRRITFGTLILIGFSLIVRSLRVLVL</sequence>
<evidence type="ECO:0000256" key="6">
    <source>
        <dbReference type="ARBA" id="ARBA00022989"/>
    </source>
</evidence>
<evidence type="ECO:0000256" key="3">
    <source>
        <dbReference type="ARBA" id="ARBA00022448"/>
    </source>
</evidence>
<name>A0A9D2RJL2_9BURK</name>
<comment type="caution">
    <text evidence="9">The sequence shown here is derived from an EMBL/GenBank/DDBJ whole genome shotgun (WGS) entry which is preliminary data.</text>
</comment>
<dbReference type="Pfam" id="PF01925">
    <property type="entry name" value="TauE"/>
    <property type="match status" value="1"/>
</dbReference>
<dbReference type="PANTHER" id="PTHR30269:SF37">
    <property type="entry name" value="MEMBRANE TRANSPORTER PROTEIN"/>
    <property type="match status" value="1"/>
</dbReference>
<keyword evidence="6 8" id="KW-1133">Transmembrane helix</keyword>
<comment type="similarity">
    <text evidence="2 8">Belongs to the 4-toluene sulfonate uptake permease (TSUP) (TC 2.A.102) family.</text>
</comment>
<evidence type="ECO:0000256" key="1">
    <source>
        <dbReference type="ARBA" id="ARBA00004651"/>
    </source>
</evidence>
<feature type="transmembrane region" description="Helical" evidence="8">
    <location>
        <begin position="98"/>
        <end position="116"/>
    </location>
</feature>
<keyword evidence="4 8" id="KW-1003">Cell membrane</keyword>
<dbReference type="AlphaFoldDB" id="A0A9D2RJL2"/>
<dbReference type="InterPro" id="IPR002781">
    <property type="entry name" value="TM_pro_TauE-like"/>
</dbReference>
<evidence type="ECO:0000256" key="7">
    <source>
        <dbReference type="ARBA" id="ARBA00023136"/>
    </source>
</evidence>
<dbReference type="GO" id="GO:0005886">
    <property type="term" value="C:plasma membrane"/>
    <property type="evidence" value="ECO:0007669"/>
    <property type="project" value="UniProtKB-SubCell"/>
</dbReference>